<keyword evidence="11" id="KW-1185">Reference proteome</keyword>
<dbReference type="InterPro" id="IPR036388">
    <property type="entry name" value="WH-like_DNA-bd_sf"/>
</dbReference>
<feature type="domain" description="Methylated-DNA-[protein]-cysteine S-methyltransferase DNA binding" evidence="9">
    <location>
        <begin position="71"/>
        <end position="150"/>
    </location>
</feature>
<accession>A0A4V3BE83</accession>
<organism evidence="10 11">
    <name type="scientific">Macrococcus hajekii</name>
    <dbReference type="NCBI Taxonomy" id="198482"/>
    <lineage>
        <taxon>Bacteria</taxon>
        <taxon>Bacillati</taxon>
        <taxon>Bacillota</taxon>
        <taxon>Bacilli</taxon>
        <taxon>Bacillales</taxon>
        <taxon>Staphylococcaceae</taxon>
        <taxon>Macrococcus</taxon>
    </lineage>
</organism>
<dbReference type="OrthoDB" id="9802228at2"/>
<dbReference type="FunFam" id="1.10.10.10:FF:000214">
    <property type="entry name" value="Methylated-DNA--protein-cysteine methyltransferase"/>
    <property type="match status" value="1"/>
</dbReference>
<evidence type="ECO:0000256" key="2">
    <source>
        <dbReference type="ARBA" id="ARBA00008711"/>
    </source>
</evidence>
<evidence type="ECO:0000256" key="6">
    <source>
        <dbReference type="ARBA" id="ARBA00022763"/>
    </source>
</evidence>
<dbReference type="PANTHER" id="PTHR10815:SF5">
    <property type="entry name" value="METHYLATED-DNA--PROTEIN-CYSTEINE METHYLTRANSFERASE"/>
    <property type="match status" value="1"/>
</dbReference>
<evidence type="ECO:0000256" key="8">
    <source>
        <dbReference type="ARBA" id="ARBA00049348"/>
    </source>
</evidence>
<dbReference type="GO" id="GO:0032259">
    <property type="term" value="P:methylation"/>
    <property type="evidence" value="ECO:0007669"/>
    <property type="project" value="UniProtKB-KW"/>
</dbReference>
<evidence type="ECO:0000256" key="3">
    <source>
        <dbReference type="ARBA" id="ARBA00011918"/>
    </source>
</evidence>
<evidence type="ECO:0000313" key="10">
    <source>
        <dbReference type="EMBL" id="TDM01584.1"/>
    </source>
</evidence>
<dbReference type="EC" id="2.1.1.63" evidence="3"/>
<dbReference type="InterPro" id="IPR036217">
    <property type="entry name" value="MethylDNA_cys_MeTrfase_DNAb"/>
</dbReference>
<evidence type="ECO:0000259" key="9">
    <source>
        <dbReference type="Pfam" id="PF01035"/>
    </source>
</evidence>
<comment type="caution">
    <text evidence="10">The sequence shown here is derived from an EMBL/GenBank/DDBJ whole genome shotgun (WGS) entry which is preliminary data.</text>
</comment>
<comment type="catalytic activity">
    <reaction evidence="1">
        <text>a 4-O-methyl-thymidine in DNA + L-cysteinyl-[protein] = a thymidine in DNA + S-methyl-L-cysteinyl-[protein]</text>
        <dbReference type="Rhea" id="RHEA:53428"/>
        <dbReference type="Rhea" id="RHEA-COMP:10131"/>
        <dbReference type="Rhea" id="RHEA-COMP:10132"/>
        <dbReference type="Rhea" id="RHEA-COMP:13555"/>
        <dbReference type="Rhea" id="RHEA-COMP:13556"/>
        <dbReference type="ChEBI" id="CHEBI:29950"/>
        <dbReference type="ChEBI" id="CHEBI:82612"/>
        <dbReference type="ChEBI" id="CHEBI:137386"/>
        <dbReference type="ChEBI" id="CHEBI:137387"/>
        <dbReference type="EC" id="2.1.1.63"/>
    </reaction>
</comment>
<protein>
    <recommendedName>
        <fullName evidence="3">methylated-DNA--[protein]-cysteine S-methyltransferase</fullName>
        <ecNumber evidence="3">2.1.1.63</ecNumber>
    </recommendedName>
</protein>
<dbReference type="PROSITE" id="PS00374">
    <property type="entry name" value="MGMT"/>
    <property type="match status" value="1"/>
</dbReference>
<dbReference type="GO" id="GO:0003908">
    <property type="term" value="F:methylated-DNA-[protein]-cysteine S-methyltransferase activity"/>
    <property type="evidence" value="ECO:0007669"/>
    <property type="project" value="UniProtKB-EC"/>
</dbReference>
<dbReference type="PANTHER" id="PTHR10815">
    <property type="entry name" value="METHYLATED-DNA--PROTEIN-CYSTEINE METHYLTRANSFERASE"/>
    <property type="match status" value="1"/>
</dbReference>
<proteinExistence type="inferred from homology"/>
<evidence type="ECO:0000313" key="11">
    <source>
        <dbReference type="Proteomes" id="UP000295328"/>
    </source>
</evidence>
<evidence type="ECO:0000256" key="1">
    <source>
        <dbReference type="ARBA" id="ARBA00001286"/>
    </source>
</evidence>
<keyword evidence="4 10" id="KW-0489">Methyltransferase</keyword>
<name>A0A4V3BE83_9STAP</name>
<dbReference type="CDD" id="cd06445">
    <property type="entry name" value="ATase"/>
    <property type="match status" value="1"/>
</dbReference>
<dbReference type="AlphaFoldDB" id="A0A4V3BE83"/>
<dbReference type="InterPro" id="IPR001497">
    <property type="entry name" value="MethylDNA_cys_MeTrfase_AS"/>
</dbReference>
<dbReference type="RefSeq" id="WP_133430306.1">
    <property type="nucleotide sequence ID" value="NZ_BMCC01000001.1"/>
</dbReference>
<dbReference type="Gene3D" id="1.10.10.10">
    <property type="entry name" value="Winged helix-like DNA-binding domain superfamily/Winged helix DNA-binding domain"/>
    <property type="match status" value="1"/>
</dbReference>
<dbReference type="Pfam" id="PF01035">
    <property type="entry name" value="DNA_binding_1"/>
    <property type="match status" value="1"/>
</dbReference>
<keyword evidence="5 10" id="KW-0808">Transferase</keyword>
<reference evidence="10 11" key="1">
    <citation type="submission" date="2019-01" db="EMBL/GenBank/DDBJ databases">
        <title>Draft genome sequences of the type strains of six Macrococcus species.</title>
        <authorList>
            <person name="Mazhar S."/>
            <person name="Altermann E."/>
            <person name="Hill C."/>
            <person name="Mcauliffe O."/>
        </authorList>
    </citation>
    <scope>NUCLEOTIDE SEQUENCE [LARGE SCALE GENOMIC DNA]</scope>
    <source>
        <strain evidence="10 11">CCM4809</strain>
    </source>
</reference>
<dbReference type="Proteomes" id="UP000295328">
    <property type="component" value="Unassembled WGS sequence"/>
</dbReference>
<dbReference type="GO" id="GO:0006281">
    <property type="term" value="P:DNA repair"/>
    <property type="evidence" value="ECO:0007669"/>
    <property type="project" value="UniProtKB-KW"/>
</dbReference>
<evidence type="ECO:0000256" key="4">
    <source>
        <dbReference type="ARBA" id="ARBA00022603"/>
    </source>
</evidence>
<comment type="catalytic activity">
    <reaction evidence="8">
        <text>a 6-O-methyl-2'-deoxyguanosine in DNA + L-cysteinyl-[protein] = S-methyl-L-cysteinyl-[protein] + a 2'-deoxyguanosine in DNA</text>
        <dbReference type="Rhea" id="RHEA:24000"/>
        <dbReference type="Rhea" id="RHEA-COMP:10131"/>
        <dbReference type="Rhea" id="RHEA-COMP:10132"/>
        <dbReference type="Rhea" id="RHEA-COMP:11367"/>
        <dbReference type="Rhea" id="RHEA-COMP:11368"/>
        <dbReference type="ChEBI" id="CHEBI:29950"/>
        <dbReference type="ChEBI" id="CHEBI:82612"/>
        <dbReference type="ChEBI" id="CHEBI:85445"/>
        <dbReference type="ChEBI" id="CHEBI:85448"/>
        <dbReference type="EC" id="2.1.1.63"/>
    </reaction>
</comment>
<dbReference type="SUPFAM" id="SSF46767">
    <property type="entry name" value="Methylated DNA-protein cysteine methyltransferase, C-terminal domain"/>
    <property type="match status" value="1"/>
</dbReference>
<evidence type="ECO:0000256" key="7">
    <source>
        <dbReference type="ARBA" id="ARBA00023204"/>
    </source>
</evidence>
<dbReference type="NCBIfam" id="TIGR00589">
    <property type="entry name" value="ogt"/>
    <property type="match status" value="1"/>
</dbReference>
<keyword evidence="7" id="KW-0234">DNA repair</keyword>
<dbReference type="InterPro" id="IPR014048">
    <property type="entry name" value="MethylDNA_cys_MeTrfase_DNA-bd"/>
</dbReference>
<dbReference type="EMBL" id="SCWE01000003">
    <property type="protein sequence ID" value="TDM01584.1"/>
    <property type="molecule type" value="Genomic_DNA"/>
</dbReference>
<evidence type="ECO:0000256" key="5">
    <source>
        <dbReference type="ARBA" id="ARBA00022679"/>
    </source>
</evidence>
<comment type="similarity">
    <text evidence="2">Belongs to the MGMT family.</text>
</comment>
<keyword evidence="6" id="KW-0227">DNA damage</keyword>
<sequence length="155" mass="17104">MYSSSFELFGETVHICSTDKGVYSLSHDKVEGSVTGEQADLQNTRYIADIKAYAEGSLSSFDWSFHLDGTPFQQDVWQALLTIPYGETVTYGDIARQIGRPKAVRAVGGAIGRNPVLIAVPCHRVIGKNGRLTGFSSGLHLKRRLLDVEHIPYFD</sequence>
<gene>
    <name evidence="10" type="ORF">ERX37_08810</name>
</gene>